<sequence>MGLLDGALGGVLGNVLGGALGNGGKGGIDIAAILQWVEQQGGLQAIVTKLQQGQLGDIVGSWLGNGDNQSISGDHVQQALGSDAIAQLAEKLGVDQTQASDTLAQLLPALTDKASPNGEVKQDELANYVGKLFS</sequence>
<dbReference type="InterPro" id="IPR045372">
    <property type="entry name" value="YidB"/>
</dbReference>
<name>A0A3S4E3N3_SEROD</name>
<proteinExistence type="predicted"/>
<dbReference type="RefSeq" id="WP_004961265.1">
    <property type="nucleotide sequence ID" value="NZ_JAEKCK010000002.1"/>
</dbReference>
<dbReference type="Gene3D" id="1.10.10.690">
    <property type="entry name" value="YidB-like"/>
    <property type="match status" value="1"/>
</dbReference>
<gene>
    <name evidence="1" type="ORF">NCTC11214_03736</name>
</gene>
<dbReference type="EMBL" id="LR134117">
    <property type="protein sequence ID" value="VDZ61397.1"/>
    <property type="molecule type" value="Genomic_DNA"/>
</dbReference>
<evidence type="ECO:0000313" key="2">
    <source>
        <dbReference type="Proteomes" id="UP000281391"/>
    </source>
</evidence>
<dbReference type="Proteomes" id="UP000281391">
    <property type="component" value="Chromosome"/>
</dbReference>
<evidence type="ECO:0000313" key="1">
    <source>
        <dbReference type="EMBL" id="VDZ61397.1"/>
    </source>
</evidence>
<organism evidence="1 2">
    <name type="scientific">Serratia odorifera</name>
    <dbReference type="NCBI Taxonomy" id="618"/>
    <lineage>
        <taxon>Bacteria</taxon>
        <taxon>Pseudomonadati</taxon>
        <taxon>Pseudomonadota</taxon>
        <taxon>Gammaproteobacteria</taxon>
        <taxon>Enterobacterales</taxon>
        <taxon>Yersiniaceae</taxon>
        <taxon>Serratia</taxon>
    </lineage>
</organism>
<dbReference type="KEGG" id="sof:NCTC11214_03736"/>
<dbReference type="SUPFAM" id="SSF140804">
    <property type="entry name" value="YidB-like"/>
    <property type="match status" value="1"/>
</dbReference>
<protein>
    <submittedName>
        <fullName evidence="1">Uncharacterized protein conserved in bacteria</fullName>
    </submittedName>
</protein>
<dbReference type="InterPro" id="IPR027405">
    <property type="entry name" value="YidB-like"/>
</dbReference>
<reference evidence="1 2" key="1">
    <citation type="submission" date="2018-12" db="EMBL/GenBank/DDBJ databases">
        <authorList>
            <consortium name="Pathogen Informatics"/>
        </authorList>
    </citation>
    <scope>NUCLEOTIDE SEQUENCE [LARGE SCALE GENOMIC DNA]</scope>
    <source>
        <strain evidence="1 2">NCTC11214</strain>
    </source>
</reference>
<dbReference type="AlphaFoldDB" id="A0A3S4E3N3"/>
<accession>A0A3S4E3N3</accession>
<dbReference type="Pfam" id="PF20159">
    <property type="entry name" value="YidB"/>
    <property type="match status" value="1"/>
</dbReference>